<protein>
    <submittedName>
        <fullName evidence="4">Alpha-amylase, GH57 family</fullName>
    </submittedName>
</protein>
<evidence type="ECO:0000313" key="5">
    <source>
        <dbReference type="Proteomes" id="UP000262583"/>
    </source>
</evidence>
<dbReference type="InterPro" id="IPR021923">
    <property type="entry name" value="DUF3536"/>
</dbReference>
<dbReference type="EMBL" id="CP030759">
    <property type="protein sequence ID" value="AXA36924.1"/>
    <property type="molecule type" value="Genomic_DNA"/>
</dbReference>
<dbReference type="GO" id="GO:0003824">
    <property type="term" value="F:catalytic activity"/>
    <property type="evidence" value="ECO:0007669"/>
    <property type="project" value="InterPro"/>
</dbReference>
<dbReference type="KEGG" id="schv:BRCON_2147"/>
<dbReference type="Pfam" id="PF12055">
    <property type="entry name" value="DUF3536"/>
    <property type="match status" value="1"/>
</dbReference>
<dbReference type="InterPro" id="IPR011330">
    <property type="entry name" value="Glyco_hydro/deAcase_b/a-brl"/>
</dbReference>
<dbReference type="Gene3D" id="3.20.110.20">
    <property type="match status" value="1"/>
</dbReference>
<dbReference type="Proteomes" id="UP000262583">
    <property type="component" value="Chromosome"/>
</dbReference>
<dbReference type="PANTHER" id="PTHR36306">
    <property type="entry name" value="ALPHA-AMYLASE-RELATED-RELATED"/>
    <property type="match status" value="1"/>
</dbReference>
<accession>A0A2Z4Y6T8</accession>
<comment type="similarity">
    <text evidence="1">Belongs to the glycosyl hydrolase 57 family.</text>
</comment>
<dbReference type="InterPro" id="IPR052046">
    <property type="entry name" value="GH57_Enzymes"/>
</dbReference>
<dbReference type="CDD" id="cd10797">
    <property type="entry name" value="GH57N_APU_like_1"/>
    <property type="match status" value="1"/>
</dbReference>
<dbReference type="PANTHER" id="PTHR36306:SF3">
    <property type="entry name" value="GLYCOSIDE HYDROLASE FAMILY 57"/>
    <property type="match status" value="1"/>
</dbReference>
<sequence length="809" mass="92303">MKPNRYICIHGHFYQPPRENPWLEAIEQQDSAQPYHDWNERITAECYAPNTSSRILDSQGKIERIINNYERISFNFGPTLLSWLETHARETYLAILEGDRLSAARFSGHGSAMAQVYNHLIMPLASRRDKITQVRWGIADFVHRFGRRPEGMWLAETAVDLETLDIMASHGIRFTILSPHQAARVRPLARGSWTDVRGGRIDPSRPYLCRLPSGASISIFFYDAPISHAVAFEGLLFDGHAFANRLMSGFAPDRDGAQLVHIATDGESYGHHHKFGEMALSRCLCDIEHSNRVALTNYGEFLEHFPPRYEVEIFEATSWSCAHGVGRWSYDCGCNTGGHPGWNQTWRAPLRAAMNWLRDEAVRIYEERGATLFPDLWLARDNYIDVILNRSRDALDRFFLRYARAELTAEERVKALQLLEMQRNALLMFTSCGWFFDDISGIETVQNLLYAARVIQLARELSGVNLEPRFLAQLEQARSNIPAFVNGAIVYERLVRPHIVDLRKVAANHAILMVAEDAPATGHLYAYEVEATDTCKRTLGERSVLAGIVKVRSTVTLQEETFMFASANLGEHKLEARLAPYEPEAYRQLQAHLTAEACDLTLEEGLDFLATILPEPTYALPSLFRDEMRRIVYRLLGDPIQTAIEVMEKLYEENAPLMRFLRTLDVPLPKVLATMSQFVLNHLLQRAIETENDSPETVRARYQEALSWNVELDAGNLSYALERVLNQLADELRLRPNDVALMQRLVGITEVAISMPFPVNLWRPQNIFYHIASANYRITKTRADSGDREAKKWTELCQQLATMLHVRLS</sequence>
<evidence type="ECO:0000256" key="2">
    <source>
        <dbReference type="ARBA" id="ARBA00023277"/>
    </source>
</evidence>
<dbReference type="Pfam" id="PF03065">
    <property type="entry name" value="Glyco_hydro_57"/>
    <property type="match status" value="1"/>
</dbReference>
<dbReference type="AlphaFoldDB" id="A0A2Z4Y6T8"/>
<dbReference type="InterPro" id="IPR004300">
    <property type="entry name" value="Glyco_hydro_57_N"/>
</dbReference>
<feature type="domain" description="Glycoside hydrolase family 57 N-terminal" evidence="3">
    <location>
        <begin position="41"/>
        <end position="312"/>
    </location>
</feature>
<keyword evidence="2" id="KW-0119">Carbohydrate metabolism</keyword>
<dbReference type="SUPFAM" id="SSF88713">
    <property type="entry name" value="Glycoside hydrolase/deacetylase"/>
    <property type="match status" value="1"/>
</dbReference>
<evidence type="ECO:0000256" key="1">
    <source>
        <dbReference type="ARBA" id="ARBA00006821"/>
    </source>
</evidence>
<dbReference type="GO" id="GO:0005975">
    <property type="term" value="P:carbohydrate metabolic process"/>
    <property type="evidence" value="ECO:0007669"/>
    <property type="project" value="InterPro"/>
</dbReference>
<gene>
    <name evidence="4" type="ORF">BRCON_2147</name>
</gene>
<organism evidence="4 5">
    <name type="scientific">Sumerlaea chitinivorans</name>
    <dbReference type="NCBI Taxonomy" id="2250252"/>
    <lineage>
        <taxon>Bacteria</taxon>
        <taxon>Candidatus Sumerlaeota</taxon>
        <taxon>Candidatus Sumerlaeia</taxon>
        <taxon>Candidatus Sumerlaeales</taxon>
        <taxon>Candidatus Sumerlaeaceae</taxon>
        <taxon>Candidatus Sumerlaea</taxon>
    </lineage>
</organism>
<evidence type="ECO:0000259" key="3">
    <source>
        <dbReference type="Pfam" id="PF03065"/>
    </source>
</evidence>
<evidence type="ECO:0000313" key="4">
    <source>
        <dbReference type="EMBL" id="AXA36924.1"/>
    </source>
</evidence>
<proteinExistence type="inferred from homology"/>
<reference evidence="4 5" key="1">
    <citation type="submission" date="2018-05" db="EMBL/GenBank/DDBJ databases">
        <title>A metagenomic window into the 2 km-deep terrestrial subsurface aquifer revealed taxonomically and functionally diverse microbial community comprising novel uncultured bacterial lineages.</title>
        <authorList>
            <person name="Kadnikov V.V."/>
            <person name="Mardanov A.V."/>
            <person name="Beletsky A.V."/>
            <person name="Banks D."/>
            <person name="Pimenov N.V."/>
            <person name="Frank Y.A."/>
            <person name="Karnachuk O.V."/>
            <person name="Ravin N.V."/>
        </authorList>
    </citation>
    <scope>NUCLEOTIDE SEQUENCE [LARGE SCALE GENOMIC DNA]</scope>
    <source>
        <strain evidence="4">BY</strain>
    </source>
</reference>
<name>A0A2Z4Y6T8_SUMC1</name>